<gene>
    <name evidence="4" type="ORF">OE88DRAFT_1651503</name>
</gene>
<dbReference type="InterPro" id="IPR021150">
    <property type="entry name" value="Ubiq_cyt_c_chap"/>
</dbReference>
<dbReference type="AlphaFoldDB" id="A0A5C3NK95"/>
<dbReference type="Proteomes" id="UP000305948">
    <property type="component" value="Unassembled WGS sequence"/>
</dbReference>
<dbReference type="PANTHER" id="PTHR12184">
    <property type="entry name" value="UBIQUINOL-CYTOCHROME C REDUCTASE COMPLEX ASSEMBLY FACTOR 1 FAMILY MEMBER"/>
    <property type="match status" value="1"/>
</dbReference>
<dbReference type="Pfam" id="PF03981">
    <property type="entry name" value="Ubiq_cyt_C_chap"/>
    <property type="match status" value="2"/>
</dbReference>
<dbReference type="PANTHER" id="PTHR12184:SF1">
    <property type="entry name" value="UBIQUINOL-CYTOCHROME-C REDUCTASE COMPLEX ASSEMBLY FACTOR 1"/>
    <property type="match status" value="1"/>
</dbReference>
<feature type="region of interest" description="Disordered" evidence="2">
    <location>
        <begin position="108"/>
        <end position="146"/>
    </location>
</feature>
<sequence>MNAFMGVSRLLGYGSPKQLANRRAMALYQELCVNKADEEIQFWQQECDLPPTLQSWFNITNLHVWLLTVRLRALPPPHGTNHIQGLVDIFFMDVEDRIRAILQPKTFEKSQREPPVSAFYPNRRRDDPPEVGVTENSTGNSGRKNAPETLITRHMKIFREQYAGLGMAMDLGLVKGDAELAGAIWRNFLGARGARGIVYEEDHDPLGPQTAFRRSVNPLGSDVKKISGDLAKLEAAETQDDLSGVHDYAPADADKYLAYPGLMKTLATYVRKELVRLGKLSDAQVMGPTQPGKEFEGVRPLKFGHVKEH</sequence>
<feature type="compositionally biased region" description="Polar residues" evidence="2">
    <location>
        <begin position="134"/>
        <end position="143"/>
    </location>
</feature>
<feature type="domain" description="Ubiquinol-cytochrome c chaperone" evidence="3">
    <location>
        <begin position="146"/>
        <end position="192"/>
    </location>
</feature>
<evidence type="ECO:0000313" key="4">
    <source>
        <dbReference type="EMBL" id="TFK57650.1"/>
    </source>
</evidence>
<reference evidence="4 5" key="1">
    <citation type="journal article" date="2019" name="Nat. Ecol. Evol.">
        <title>Megaphylogeny resolves global patterns of mushroom evolution.</title>
        <authorList>
            <person name="Varga T."/>
            <person name="Krizsan K."/>
            <person name="Foldi C."/>
            <person name="Dima B."/>
            <person name="Sanchez-Garcia M."/>
            <person name="Sanchez-Ramirez S."/>
            <person name="Szollosi G.J."/>
            <person name="Szarkandi J.G."/>
            <person name="Papp V."/>
            <person name="Albert L."/>
            <person name="Andreopoulos W."/>
            <person name="Angelini C."/>
            <person name="Antonin V."/>
            <person name="Barry K.W."/>
            <person name="Bougher N.L."/>
            <person name="Buchanan P."/>
            <person name="Buyck B."/>
            <person name="Bense V."/>
            <person name="Catcheside P."/>
            <person name="Chovatia M."/>
            <person name="Cooper J."/>
            <person name="Damon W."/>
            <person name="Desjardin D."/>
            <person name="Finy P."/>
            <person name="Geml J."/>
            <person name="Haridas S."/>
            <person name="Hughes K."/>
            <person name="Justo A."/>
            <person name="Karasinski D."/>
            <person name="Kautmanova I."/>
            <person name="Kiss B."/>
            <person name="Kocsube S."/>
            <person name="Kotiranta H."/>
            <person name="LaButti K.M."/>
            <person name="Lechner B.E."/>
            <person name="Liimatainen K."/>
            <person name="Lipzen A."/>
            <person name="Lukacs Z."/>
            <person name="Mihaltcheva S."/>
            <person name="Morgado L.N."/>
            <person name="Niskanen T."/>
            <person name="Noordeloos M.E."/>
            <person name="Ohm R.A."/>
            <person name="Ortiz-Santana B."/>
            <person name="Ovrebo C."/>
            <person name="Racz N."/>
            <person name="Riley R."/>
            <person name="Savchenko A."/>
            <person name="Shiryaev A."/>
            <person name="Soop K."/>
            <person name="Spirin V."/>
            <person name="Szebenyi C."/>
            <person name="Tomsovsky M."/>
            <person name="Tulloss R.E."/>
            <person name="Uehling J."/>
            <person name="Grigoriev I.V."/>
            <person name="Vagvolgyi C."/>
            <person name="Papp T."/>
            <person name="Martin F.M."/>
            <person name="Miettinen O."/>
            <person name="Hibbett D.S."/>
            <person name="Nagy L.G."/>
        </authorList>
    </citation>
    <scope>NUCLEOTIDE SEQUENCE [LARGE SCALE GENOMIC DNA]</scope>
    <source>
        <strain evidence="4 5">OMC1185</strain>
    </source>
</reference>
<evidence type="ECO:0000256" key="2">
    <source>
        <dbReference type="SAM" id="MobiDB-lite"/>
    </source>
</evidence>
<dbReference type="InterPro" id="IPR007129">
    <property type="entry name" value="Ubiqinol_cyt_c_chaperone_CPB3"/>
</dbReference>
<name>A0A5C3NK95_9AGAM</name>
<proteinExistence type="inferred from homology"/>
<dbReference type="OrthoDB" id="10253878at2759"/>
<dbReference type="GO" id="GO:0034551">
    <property type="term" value="P:mitochondrial respiratory chain complex III assembly"/>
    <property type="evidence" value="ECO:0007669"/>
    <property type="project" value="TreeGrafter"/>
</dbReference>
<organism evidence="4 5">
    <name type="scientific">Heliocybe sulcata</name>
    <dbReference type="NCBI Taxonomy" id="5364"/>
    <lineage>
        <taxon>Eukaryota</taxon>
        <taxon>Fungi</taxon>
        <taxon>Dikarya</taxon>
        <taxon>Basidiomycota</taxon>
        <taxon>Agaricomycotina</taxon>
        <taxon>Agaricomycetes</taxon>
        <taxon>Gloeophyllales</taxon>
        <taxon>Gloeophyllaceae</taxon>
        <taxon>Heliocybe</taxon>
    </lineage>
</organism>
<evidence type="ECO:0000313" key="5">
    <source>
        <dbReference type="Proteomes" id="UP000305948"/>
    </source>
</evidence>
<keyword evidence="5" id="KW-1185">Reference proteome</keyword>
<dbReference type="STRING" id="5364.A0A5C3NK95"/>
<feature type="domain" description="Ubiquinol-cytochrome c chaperone" evidence="3">
    <location>
        <begin position="45"/>
        <end position="104"/>
    </location>
</feature>
<evidence type="ECO:0000256" key="1">
    <source>
        <dbReference type="ARBA" id="ARBA00006407"/>
    </source>
</evidence>
<comment type="similarity">
    <text evidence="1">Belongs to the CBP3 family.</text>
</comment>
<dbReference type="EMBL" id="ML213503">
    <property type="protein sequence ID" value="TFK57650.1"/>
    <property type="molecule type" value="Genomic_DNA"/>
</dbReference>
<accession>A0A5C3NK95</accession>
<evidence type="ECO:0000259" key="3">
    <source>
        <dbReference type="Pfam" id="PF03981"/>
    </source>
</evidence>
<protein>
    <recommendedName>
        <fullName evidence="3">Ubiquinol-cytochrome c chaperone domain-containing protein</fullName>
    </recommendedName>
</protein>
<dbReference type="GO" id="GO:0005739">
    <property type="term" value="C:mitochondrion"/>
    <property type="evidence" value="ECO:0007669"/>
    <property type="project" value="TreeGrafter"/>
</dbReference>